<reference evidence="2" key="2">
    <citation type="submission" date="2025-09" db="UniProtKB">
        <authorList>
            <consortium name="Ensembl"/>
        </authorList>
    </citation>
    <scope>IDENTIFICATION</scope>
</reference>
<dbReference type="InterPro" id="IPR018800">
    <property type="entry name" value="PRCC"/>
</dbReference>
<dbReference type="PANTHER" id="PTHR13621">
    <property type="entry name" value="PROLINE-RICH PROTEIN PRCC"/>
    <property type="match status" value="1"/>
</dbReference>
<feature type="region of interest" description="Disordered" evidence="1">
    <location>
        <begin position="159"/>
        <end position="331"/>
    </location>
</feature>
<gene>
    <name evidence="2" type="primary">PRCC</name>
</gene>
<sequence length="469" mass="51275">MSVVPGGCQRRQGGVRGMPEVPGSHVLLLLHPLPCSLAVPELCMKRGCRSGREAPTTRVCHKGPCRERVREKTRQASSSSASNSSPTLVPQSPPCLTLPLSGRAFHRAAGVGEWHQVPSPGEEREGTTPPPSISCPISELQPHLVGNKHPMERHAWPAKVSSQHLISHGQGRSEGSGLSALLPQPKNTPVKETNRLLLPYAFSRKAGENSSDSKPAKPPSSSSKPKAGPTGTPQCSPQSWGHHWAPSQQHQAGNGHQIPEGMAQKDPDPMAQLGEWEMLRKGMPGGTSEGAANAPLEFKTGVGSSGVQHSWAPKATEDYSSQPYGQFPSAYGEPGGYYQDYYSSGYYPEVEPAQASPQETSTDSSFIDDEAFKRLQGKRNRGREEINFVDIKGDDQLSGAQQWLTKSLTEEKTMKSFSKKKGDQPTGQQRRKHQITYLIHQAKERELELKNTWSENKLSRRQTQAKYGF</sequence>
<evidence type="ECO:0000313" key="3">
    <source>
        <dbReference type="Proteomes" id="UP000694413"/>
    </source>
</evidence>
<evidence type="ECO:0000256" key="1">
    <source>
        <dbReference type="SAM" id="MobiDB-lite"/>
    </source>
</evidence>
<reference evidence="2" key="1">
    <citation type="submission" date="2025-08" db="UniProtKB">
        <authorList>
            <consortium name="Ensembl"/>
        </authorList>
    </citation>
    <scope>IDENTIFICATION</scope>
</reference>
<dbReference type="PANTHER" id="PTHR13621:SF2">
    <property type="entry name" value="PROLINE-RICH PROTEIN PRCC"/>
    <property type="match status" value="1"/>
</dbReference>
<feature type="region of interest" description="Disordered" evidence="1">
    <location>
        <begin position="411"/>
        <end position="432"/>
    </location>
</feature>
<feature type="compositionally biased region" description="Polar residues" evidence="1">
    <location>
        <begin position="355"/>
        <end position="365"/>
    </location>
</feature>
<dbReference type="AlphaFoldDB" id="A0A8D2MCS1"/>
<keyword evidence="3" id="KW-1185">Reference proteome</keyword>
<protein>
    <submittedName>
        <fullName evidence="2">Proline rich mitotic checkpoint control factor</fullName>
    </submittedName>
</protein>
<proteinExistence type="predicted"/>
<dbReference type="Ensembl" id="ENSZALT00000007862.1">
    <property type="protein sequence ID" value="ENSZALP00000005283.1"/>
    <property type="gene ID" value="ENSZALG00000004914.1"/>
</dbReference>
<dbReference type="Pfam" id="PF10253">
    <property type="entry name" value="PRCC"/>
    <property type="match status" value="1"/>
</dbReference>
<accession>A0A8D2MCS1</accession>
<evidence type="ECO:0000313" key="2">
    <source>
        <dbReference type="Ensembl" id="ENSZALP00000005283.1"/>
    </source>
</evidence>
<organism evidence="2 3">
    <name type="scientific">Zonotrichia albicollis</name>
    <name type="common">White-throated sparrow</name>
    <name type="synonym">Fringilla albicollis</name>
    <dbReference type="NCBI Taxonomy" id="44394"/>
    <lineage>
        <taxon>Eukaryota</taxon>
        <taxon>Metazoa</taxon>
        <taxon>Chordata</taxon>
        <taxon>Craniata</taxon>
        <taxon>Vertebrata</taxon>
        <taxon>Euteleostomi</taxon>
        <taxon>Archelosauria</taxon>
        <taxon>Archosauria</taxon>
        <taxon>Dinosauria</taxon>
        <taxon>Saurischia</taxon>
        <taxon>Theropoda</taxon>
        <taxon>Coelurosauria</taxon>
        <taxon>Aves</taxon>
        <taxon>Neognathae</taxon>
        <taxon>Neoaves</taxon>
        <taxon>Telluraves</taxon>
        <taxon>Australaves</taxon>
        <taxon>Passeriformes</taxon>
        <taxon>Passerellidae</taxon>
        <taxon>Zonotrichia</taxon>
    </lineage>
</organism>
<name>A0A8D2MCS1_ZONAL</name>
<dbReference type="GO" id="GO:0005634">
    <property type="term" value="C:nucleus"/>
    <property type="evidence" value="ECO:0007669"/>
    <property type="project" value="TreeGrafter"/>
</dbReference>
<feature type="region of interest" description="Disordered" evidence="1">
    <location>
        <begin position="114"/>
        <end position="139"/>
    </location>
</feature>
<feature type="region of interest" description="Disordered" evidence="1">
    <location>
        <begin position="66"/>
        <end position="95"/>
    </location>
</feature>
<feature type="region of interest" description="Disordered" evidence="1">
    <location>
        <begin position="348"/>
        <end position="369"/>
    </location>
</feature>
<dbReference type="Proteomes" id="UP000694413">
    <property type="component" value="Unassembled WGS sequence"/>
</dbReference>
<feature type="compositionally biased region" description="Low complexity" evidence="1">
    <location>
        <begin position="76"/>
        <end position="85"/>
    </location>
</feature>